<feature type="transmembrane region" description="Helical" evidence="7">
    <location>
        <begin position="77"/>
        <end position="100"/>
    </location>
</feature>
<feature type="transmembrane region" description="Helical" evidence="7">
    <location>
        <begin position="389"/>
        <end position="412"/>
    </location>
</feature>
<keyword evidence="6 7" id="KW-0472">Membrane</keyword>
<feature type="transmembrane region" description="Helical" evidence="7">
    <location>
        <begin position="263"/>
        <end position="285"/>
    </location>
</feature>
<dbReference type="InterPro" id="IPR020846">
    <property type="entry name" value="MFS_dom"/>
</dbReference>
<evidence type="ECO:0000256" key="4">
    <source>
        <dbReference type="ARBA" id="ARBA00022692"/>
    </source>
</evidence>
<organism evidence="9 10">
    <name type="scientific">Amycolatopsis samaneae</name>
    <dbReference type="NCBI Taxonomy" id="664691"/>
    <lineage>
        <taxon>Bacteria</taxon>
        <taxon>Bacillati</taxon>
        <taxon>Actinomycetota</taxon>
        <taxon>Actinomycetes</taxon>
        <taxon>Pseudonocardiales</taxon>
        <taxon>Pseudonocardiaceae</taxon>
        <taxon>Amycolatopsis</taxon>
    </lineage>
</organism>
<dbReference type="EMBL" id="JBHUKU010000016">
    <property type="protein sequence ID" value="MFD2462445.1"/>
    <property type="molecule type" value="Genomic_DNA"/>
</dbReference>
<name>A0ABW5GNM5_9PSEU</name>
<dbReference type="InterPro" id="IPR011701">
    <property type="entry name" value="MFS"/>
</dbReference>
<dbReference type="Gene3D" id="1.20.1250.20">
    <property type="entry name" value="MFS general substrate transporter like domains"/>
    <property type="match status" value="1"/>
</dbReference>
<keyword evidence="4 7" id="KW-0812">Transmembrane</keyword>
<reference evidence="10" key="1">
    <citation type="journal article" date="2019" name="Int. J. Syst. Evol. Microbiol.">
        <title>The Global Catalogue of Microorganisms (GCM) 10K type strain sequencing project: providing services to taxonomists for standard genome sequencing and annotation.</title>
        <authorList>
            <consortium name="The Broad Institute Genomics Platform"/>
            <consortium name="The Broad Institute Genome Sequencing Center for Infectious Disease"/>
            <person name="Wu L."/>
            <person name="Ma J."/>
        </authorList>
    </citation>
    <scope>NUCLEOTIDE SEQUENCE [LARGE SCALE GENOMIC DNA]</scope>
    <source>
        <strain evidence="10">CGMCC 4.7643</strain>
    </source>
</reference>
<dbReference type="PROSITE" id="PS50850">
    <property type="entry name" value="MFS"/>
    <property type="match status" value="1"/>
</dbReference>
<feature type="transmembrane region" description="Helical" evidence="7">
    <location>
        <begin position="139"/>
        <end position="159"/>
    </location>
</feature>
<evidence type="ECO:0000256" key="6">
    <source>
        <dbReference type="ARBA" id="ARBA00023136"/>
    </source>
</evidence>
<dbReference type="Pfam" id="PF07690">
    <property type="entry name" value="MFS_1"/>
    <property type="match status" value="1"/>
</dbReference>
<dbReference type="PANTHER" id="PTHR42718">
    <property type="entry name" value="MAJOR FACILITATOR SUPERFAMILY MULTIDRUG TRANSPORTER MFSC"/>
    <property type="match status" value="1"/>
</dbReference>
<keyword evidence="10" id="KW-1185">Reference proteome</keyword>
<feature type="domain" description="Major facilitator superfamily (MFS) profile" evidence="8">
    <location>
        <begin position="11"/>
        <end position="456"/>
    </location>
</feature>
<evidence type="ECO:0000256" key="2">
    <source>
        <dbReference type="ARBA" id="ARBA00022448"/>
    </source>
</evidence>
<dbReference type="Gene3D" id="1.20.1720.10">
    <property type="entry name" value="Multidrug resistance protein D"/>
    <property type="match status" value="1"/>
</dbReference>
<evidence type="ECO:0000256" key="5">
    <source>
        <dbReference type="ARBA" id="ARBA00022989"/>
    </source>
</evidence>
<dbReference type="InterPro" id="IPR036259">
    <property type="entry name" value="MFS_trans_sf"/>
</dbReference>
<keyword evidence="2" id="KW-0813">Transport</keyword>
<feature type="transmembrane region" description="Helical" evidence="7">
    <location>
        <begin position="355"/>
        <end position="382"/>
    </location>
</feature>
<comment type="subcellular location">
    <subcellularLocation>
        <location evidence="1">Cell membrane</location>
        <topology evidence="1">Multi-pass membrane protein</topology>
    </subcellularLocation>
</comment>
<accession>A0ABW5GNM5</accession>
<protein>
    <submittedName>
        <fullName evidence="9">MFS transporter</fullName>
    </submittedName>
</protein>
<dbReference type="SUPFAM" id="SSF103473">
    <property type="entry name" value="MFS general substrate transporter"/>
    <property type="match status" value="1"/>
</dbReference>
<evidence type="ECO:0000313" key="10">
    <source>
        <dbReference type="Proteomes" id="UP001597419"/>
    </source>
</evidence>
<evidence type="ECO:0000256" key="7">
    <source>
        <dbReference type="SAM" id="Phobius"/>
    </source>
</evidence>
<dbReference type="Proteomes" id="UP001597419">
    <property type="component" value="Unassembled WGS sequence"/>
</dbReference>
<dbReference type="PANTHER" id="PTHR42718:SF46">
    <property type="entry name" value="BLR6921 PROTEIN"/>
    <property type="match status" value="1"/>
</dbReference>
<feature type="transmembrane region" description="Helical" evidence="7">
    <location>
        <begin position="49"/>
        <end position="65"/>
    </location>
</feature>
<feature type="transmembrane region" description="Helical" evidence="7">
    <location>
        <begin position="106"/>
        <end position="127"/>
    </location>
</feature>
<feature type="transmembrane region" description="Helical" evidence="7">
    <location>
        <begin position="222"/>
        <end position="243"/>
    </location>
</feature>
<feature type="transmembrane region" description="Helical" evidence="7">
    <location>
        <begin position="324"/>
        <end position="343"/>
    </location>
</feature>
<dbReference type="PROSITE" id="PS51257">
    <property type="entry name" value="PROKAR_LIPOPROTEIN"/>
    <property type="match status" value="1"/>
</dbReference>
<gene>
    <name evidence="9" type="ORF">ACFSYJ_27815</name>
</gene>
<dbReference type="RefSeq" id="WP_345408921.1">
    <property type="nucleotide sequence ID" value="NZ_BAABHG010000032.1"/>
</dbReference>
<evidence type="ECO:0000259" key="8">
    <source>
        <dbReference type="PROSITE" id="PS50850"/>
    </source>
</evidence>
<keyword evidence="5 7" id="KW-1133">Transmembrane helix</keyword>
<feature type="transmembrane region" description="Helical" evidence="7">
    <location>
        <begin position="197"/>
        <end position="216"/>
    </location>
</feature>
<comment type="caution">
    <text evidence="9">The sequence shown here is derived from an EMBL/GenBank/DDBJ whole genome shotgun (WGS) entry which is preliminary data.</text>
</comment>
<sequence>MNTTTSRKWGVLTGVGILSFLGCIDLTIVNTAAPQIRRELGATVTQTQLAVNVFVVALSMFMVAAGRLSDRCGRRRVLYLGAVLFGLSSLGAGLVTGVVPLIVFRFLQGAACAVLYTSSSTIVAGAFPEAQRGRAIGTLFAVNGIGLAAGPMLGGLLVGALGWHWVFLVNVPLVLVALAICAVSLAESRGEDAGLDWPGLLLLMPGLAGLIFGVTFDDTYGWGSWQVLGSLGVGVVALTAFVLVDRRSAHPLIPFRLLAGRRFLSAVTAEFALAFFYTTALFLMPLYLSVVRGAGELAIGLMLLPATATVAVLSPFAGRVVDRFGPRAVLVTGFAAFAGSALLQSRFGADTGTGYVVVAFVLMGVGWASVLGPSAVMALSAVPPGSSGLAVGASWTFHNFGGAIGLAVGMTVFRAFGGGALNAATFPAGNRAAMLLLTGTSLLALVVLVALGGSRRRARHWAGAE</sequence>
<feature type="transmembrane region" description="Helical" evidence="7">
    <location>
        <begin position="297"/>
        <end position="317"/>
    </location>
</feature>
<evidence type="ECO:0000256" key="3">
    <source>
        <dbReference type="ARBA" id="ARBA00022475"/>
    </source>
</evidence>
<evidence type="ECO:0000256" key="1">
    <source>
        <dbReference type="ARBA" id="ARBA00004651"/>
    </source>
</evidence>
<keyword evidence="3" id="KW-1003">Cell membrane</keyword>
<evidence type="ECO:0000313" key="9">
    <source>
        <dbReference type="EMBL" id="MFD2462445.1"/>
    </source>
</evidence>
<feature type="transmembrane region" description="Helical" evidence="7">
    <location>
        <begin position="165"/>
        <end position="185"/>
    </location>
</feature>
<dbReference type="CDD" id="cd17321">
    <property type="entry name" value="MFS_MMR_MDR_like"/>
    <property type="match status" value="1"/>
</dbReference>
<feature type="transmembrane region" description="Helical" evidence="7">
    <location>
        <begin position="9"/>
        <end position="29"/>
    </location>
</feature>
<dbReference type="PRINTS" id="PR01036">
    <property type="entry name" value="TCRTETB"/>
</dbReference>
<feature type="transmembrane region" description="Helical" evidence="7">
    <location>
        <begin position="432"/>
        <end position="451"/>
    </location>
</feature>
<proteinExistence type="predicted"/>